<reference evidence="2" key="2">
    <citation type="submission" date="2015-01" db="EMBL/GenBank/DDBJ databases">
        <title>Evolutionary Origins and Diversification of the Mycorrhizal Mutualists.</title>
        <authorList>
            <consortium name="DOE Joint Genome Institute"/>
            <consortium name="Mycorrhizal Genomics Consortium"/>
            <person name="Kohler A."/>
            <person name="Kuo A."/>
            <person name="Nagy L.G."/>
            <person name="Floudas D."/>
            <person name="Copeland A."/>
            <person name="Barry K.W."/>
            <person name="Cichocki N."/>
            <person name="Veneault-Fourrey C."/>
            <person name="LaButti K."/>
            <person name="Lindquist E.A."/>
            <person name="Lipzen A."/>
            <person name="Lundell T."/>
            <person name="Morin E."/>
            <person name="Murat C."/>
            <person name="Riley R."/>
            <person name="Ohm R."/>
            <person name="Sun H."/>
            <person name="Tunlid A."/>
            <person name="Henrissat B."/>
            <person name="Grigoriev I.V."/>
            <person name="Hibbett D.S."/>
            <person name="Martin F."/>
        </authorList>
    </citation>
    <scope>NUCLEOTIDE SEQUENCE [LARGE SCALE GENOMIC DNA]</scope>
    <source>
        <strain evidence="2">LaAM-08-1</strain>
    </source>
</reference>
<keyword evidence="2" id="KW-1185">Reference proteome</keyword>
<name>A0A0C9XP38_9AGAR</name>
<proteinExistence type="predicted"/>
<reference evidence="1 2" key="1">
    <citation type="submission" date="2014-04" db="EMBL/GenBank/DDBJ databases">
        <authorList>
            <consortium name="DOE Joint Genome Institute"/>
            <person name="Kuo A."/>
            <person name="Kohler A."/>
            <person name="Nagy L.G."/>
            <person name="Floudas D."/>
            <person name="Copeland A."/>
            <person name="Barry K.W."/>
            <person name="Cichocki N."/>
            <person name="Veneault-Fourrey C."/>
            <person name="LaButti K."/>
            <person name="Lindquist E.A."/>
            <person name="Lipzen A."/>
            <person name="Lundell T."/>
            <person name="Morin E."/>
            <person name="Murat C."/>
            <person name="Sun H."/>
            <person name="Tunlid A."/>
            <person name="Henrissat B."/>
            <person name="Grigoriev I.V."/>
            <person name="Hibbett D.S."/>
            <person name="Martin F."/>
            <person name="Nordberg H.P."/>
            <person name="Cantor M.N."/>
            <person name="Hua S.X."/>
        </authorList>
    </citation>
    <scope>NUCLEOTIDE SEQUENCE [LARGE SCALE GENOMIC DNA]</scope>
    <source>
        <strain evidence="1 2">LaAM-08-1</strain>
    </source>
</reference>
<gene>
    <name evidence="1" type="ORF">K443DRAFT_228549</name>
</gene>
<dbReference type="OrthoDB" id="2985369at2759"/>
<evidence type="ECO:0000313" key="1">
    <source>
        <dbReference type="EMBL" id="KIJ97777.1"/>
    </source>
</evidence>
<dbReference type="SUPFAM" id="SSF52047">
    <property type="entry name" value="RNI-like"/>
    <property type="match status" value="1"/>
</dbReference>
<accession>A0A0C9XP38</accession>
<evidence type="ECO:0000313" key="2">
    <source>
        <dbReference type="Proteomes" id="UP000054477"/>
    </source>
</evidence>
<dbReference type="EMBL" id="KN838684">
    <property type="protein sequence ID" value="KIJ97777.1"/>
    <property type="molecule type" value="Genomic_DNA"/>
</dbReference>
<organism evidence="1 2">
    <name type="scientific">Laccaria amethystina LaAM-08-1</name>
    <dbReference type="NCBI Taxonomy" id="1095629"/>
    <lineage>
        <taxon>Eukaryota</taxon>
        <taxon>Fungi</taxon>
        <taxon>Dikarya</taxon>
        <taxon>Basidiomycota</taxon>
        <taxon>Agaricomycotina</taxon>
        <taxon>Agaricomycetes</taxon>
        <taxon>Agaricomycetidae</taxon>
        <taxon>Agaricales</taxon>
        <taxon>Agaricineae</taxon>
        <taxon>Hydnangiaceae</taxon>
        <taxon>Laccaria</taxon>
    </lineage>
</organism>
<dbReference type="Proteomes" id="UP000054477">
    <property type="component" value="Unassembled WGS sequence"/>
</dbReference>
<protein>
    <submittedName>
        <fullName evidence="1">Unplaced genomic scaffold K443scaffold_149, whole genome shotgun sequence</fullName>
    </submittedName>
</protein>
<sequence length="503" mass="56556">MQDIIMTSTDEFDLDVLDLITAFSKLSLKNPPIYQVPNDILYILFRLVCAGPPSLETLKQALALTHVCGSWRAITIRIPHLWTYAHMFHKSPLGRFDEGPHNRVGVVDSLLRRSARLPFEFHLVGKDFVDMSWGAGSEVAPMFEKAFRPRSLRCEKLRIAIPWNRHLDMLLDGVRGMRMSVLKRVEWDIVRGERLVVDLEPREEEEGDPGYGPDVRMFGWNALRPGFALPKYHALLGWLGATYRITTLSIKYLPGVTPVALHPALLASKDTLVYLALYNHQPVDETESAIQLEPVCLPKLERLDIGYMQPSVLLGFVKLLLLPALKHLSVRDFGGCPETNERVTPTHFGGVGEELNTNRSKDAYQLLVGLVDSVISAQSKARVLAKLDMYGVMCRTTTRLLVLQPLRELVLGLHSLAMVQCDGRFPQLLKIITAGCSPGHLKSLKELVMTGHPVHTMLLDYLRTRKSVDLPKLKSLGVCTRMAAFRHFFEEFVEAQPQVVVGS</sequence>
<dbReference type="AlphaFoldDB" id="A0A0C9XP38"/>
<dbReference type="HOGENOM" id="CLU_531169_0_0_1"/>